<proteinExistence type="predicted"/>
<accession>A0A182WPY6</accession>
<evidence type="ECO:0000313" key="1">
    <source>
        <dbReference type="EnsemblMetazoa" id="AMIN014723-PA"/>
    </source>
</evidence>
<dbReference type="VEuPathDB" id="VectorBase:AMIN014723"/>
<organism evidence="1 2">
    <name type="scientific">Anopheles minimus</name>
    <dbReference type="NCBI Taxonomy" id="112268"/>
    <lineage>
        <taxon>Eukaryota</taxon>
        <taxon>Metazoa</taxon>
        <taxon>Ecdysozoa</taxon>
        <taxon>Arthropoda</taxon>
        <taxon>Hexapoda</taxon>
        <taxon>Insecta</taxon>
        <taxon>Pterygota</taxon>
        <taxon>Neoptera</taxon>
        <taxon>Endopterygota</taxon>
        <taxon>Diptera</taxon>
        <taxon>Nematocera</taxon>
        <taxon>Culicoidea</taxon>
        <taxon>Culicidae</taxon>
        <taxon>Anophelinae</taxon>
        <taxon>Anopheles</taxon>
    </lineage>
</organism>
<keyword evidence="2" id="KW-1185">Reference proteome</keyword>
<name>A0A182WPY6_9DIPT</name>
<dbReference type="AlphaFoldDB" id="A0A182WPY6"/>
<dbReference type="Proteomes" id="UP000075920">
    <property type="component" value="Unassembled WGS sequence"/>
</dbReference>
<dbReference type="EnsemblMetazoa" id="AMIN014723-RA">
    <property type="protein sequence ID" value="AMIN014723-PA"/>
    <property type="gene ID" value="AMIN014723"/>
</dbReference>
<reference evidence="2" key="1">
    <citation type="submission" date="2013-03" db="EMBL/GenBank/DDBJ databases">
        <title>The Genome Sequence of Anopheles minimus MINIMUS1.</title>
        <authorList>
            <consortium name="The Broad Institute Genomics Platform"/>
            <person name="Neafsey D.E."/>
            <person name="Walton C."/>
            <person name="Walker B."/>
            <person name="Young S.K."/>
            <person name="Zeng Q."/>
            <person name="Gargeya S."/>
            <person name="Fitzgerald M."/>
            <person name="Haas B."/>
            <person name="Abouelleil A."/>
            <person name="Allen A.W."/>
            <person name="Alvarado L."/>
            <person name="Arachchi H.M."/>
            <person name="Berlin A.M."/>
            <person name="Chapman S.B."/>
            <person name="Gainer-Dewar J."/>
            <person name="Goldberg J."/>
            <person name="Griggs A."/>
            <person name="Gujja S."/>
            <person name="Hansen M."/>
            <person name="Howarth C."/>
            <person name="Imamovic A."/>
            <person name="Ireland A."/>
            <person name="Larimer J."/>
            <person name="McCowan C."/>
            <person name="Murphy C."/>
            <person name="Pearson M."/>
            <person name="Poon T.W."/>
            <person name="Priest M."/>
            <person name="Roberts A."/>
            <person name="Saif S."/>
            <person name="Shea T."/>
            <person name="Sisk P."/>
            <person name="Sykes S."/>
            <person name="Wortman J."/>
            <person name="Nusbaum C."/>
            <person name="Birren B."/>
        </authorList>
    </citation>
    <scope>NUCLEOTIDE SEQUENCE [LARGE SCALE GENOMIC DNA]</scope>
    <source>
        <strain evidence="2">MINIMUS1</strain>
    </source>
</reference>
<protein>
    <submittedName>
        <fullName evidence="1">Uncharacterized protein</fullName>
    </submittedName>
</protein>
<reference evidence="1" key="2">
    <citation type="submission" date="2020-05" db="UniProtKB">
        <authorList>
            <consortium name="EnsemblMetazoa"/>
        </authorList>
    </citation>
    <scope>IDENTIFICATION</scope>
    <source>
        <strain evidence="1">MINIMUS1</strain>
    </source>
</reference>
<evidence type="ECO:0000313" key="2">
    <source>
        <dbReference type="Proteomes" id="UP000075920"/>
    </source>
</evidence>
<sequence length="87" mass="10043">METIYMTEVMRGHSNFFPKTSMRPKANSYRPIYPTGYAEPIYVHSRIPLSTRNPGGNREETNPILIGVQQPAYVKKYVQVGPYHPSW</sequence>